<evidence type="ECO:0000256" key="3">
    <source>
        <dbReference type="ARBA" id="ARBA00004952"/>
    </source>
</evidence>
<dbReference type="InterPro" id="IPR040727">
    <property type="entry name" value="NAPRTase_N"/>
</dbReference>
<comment type="pathway">
    <text evidence="3 16">Cofactor biosynthesis; NAD(+) biosynthesis; nicotinate D-ribonucleotide from nicotinate: step 1/1.</text>
</comment>
<evidence type="ECO:0000313" key="21">
    <source>
        <dbReference type="Proteomes" id="UP000276133"/>
    </source>
</evidence>
<proteinExistence type="inferred from homology"/>
<dbReference type="Pfam" id="PF17767">
    <property type="entry name" value="NAPRTase_N"/>
    <property type="match status" value="1"/>
</dbReference>
<dbReference type="GO" id="GO:0016757">
    <property type="term" value="F:glycosyltransferase activity"/>
    <property type="evidence" value="ECO:0007669"/>
    <property type="project" value="UniProtKB-KW"/>
</dbReference>
<keyword evidence="13" id="KW-0464">Manganese</keyword>
<evidence type="ECO:0000256" key="4">
    <source>
        <dbReference type="ARBA" id="ARBA00010897"/>
    </source>
</evidence>
<dbReference type="PANTHER" id="PTHR11098">
    <property type="entry name" value="NICOTINATE PHOSPHORIBOSYLTRANSFERASE"/>
    <property type="match status" value="1"/>
</dbReference>
<evidence type="ECO:0000256" key="10">
    <source>
        <dbReference type="ARBA" id="ARBA00022679"/>
    </source>
</evidence>
<dbReference type="PIRSF" id="PIRSF000484">
    <property type="entry name" value="NAPRT"/>
    <property type="match status" value="1"/>
</dbReference>
<dbReference type="EMBL" id="REGN01007570">
    <property type="protein sequence ID" value="RNA05850.1"/>
    <property type="molecule type" value="Genomic_DNA"/>
</dbReference>
<feature type="domain" description="Nicotinate phosphoribosyltransferase C-terminal" evidence="19">
    <location>
        <begin position="440"/>
        <end position="550"/>
    </location>
</feature>
<evidence type="ECO:0000256" key="11">
    <source>
        <dbReference type="ARBA" id="ARBA00022723"/>
    </source>
</evidence>
<keyword evidence="7" id="KW-0597">Phosphoprotein</keyword>
<feature type="domain" description="Nicotinate phosphoribosyltransferase N-terminal" evidence="18">
    <location>
        <begin position="37"/>
        <end position="163"/>
    </location>
</feature>
<dbReference type="FunFam" id="3.20.140.10:FF:000002">
    <property type="entry name" value="Nicotinate phosphoribosyltransferase"/>
    <property type="match status" value="1"/>
</dbReference>
<keyword evidence="11" id="KW-0479">Metal-binding</keyword>
<evidence type="ECO:0000256" key="1">
    <source>
        <dbReference type="ARBA" id="ARBA00001936"/>
    </source>
</evidence>
<dbReference type="Pfam" id="PF17956">
    <property type="entry name" value="NAPRTase_C"/>
    <property type="match status" value="1"/>
</dbReference>
<dbReference type="STRING" id="10195.A0A3M7Q325"/>
<sequence>MSDKLDANENIINETNPFENHIRLTSKYELNNAVQPLLTDLYQISMAYAYWKNQKNDNAVFDLFFRKNPFQGEYTVFAGLEDCLKYIQNFKFSTSDIDYLRTAMPQYVEDEFFVYLENMNLNDIQIYALREGSLVFPRIPIMRIEGPLPIVQLLETTLLVLVNYASLVTTNASRFRLAAGEFKNLLEFGLRRAQGPDGGLGASKYCYIGGFDGTSNVLAGKLYSIPIRGTHAHSFVSSYNDLSDLHDRTLKSVVSDEMFDLANLSMDYLTQLEKFEFNFSLNEANRGELAAFIGYAIAFPSDFLALVDTYNVLKSGVPNFCAVALALHKVGYRAKGIRLDSGDLAYLSNKVRDFFKKVAKVFQLDFFESLTIVASNDINEDILHSLNMQGHSIDSFGIGTHLVTCQKQPALGCVFKLVEVNGRPCVKLSEDVQKATFPGKKNAYRLYDKEGIPLVDLLTRSDEDEPKVGEAFLCRHPFIETKRAYLSPSKVENLLVPVWINGKLVQENMDSIDGIRERVRKQLNRLRNDHKRMLNPTPYKITVSRTLYDFIHNLWLDYTPIGELK</sequence>
<keyword evidence="21" id="KW-1185">Reference proteome</keyword>
<dbReference type="Pfam" id="PF04095">
    <property type="entry name" value="NAPRTase"/>
    <property type="match status" value="1"/>
</dbReference>
<evidence type="ECO:0000256" key="9">
    <source>
        <dbReference type="ARBA" id="ARBA00022642"/>
    </source>
</evidence>
<keyword evidence="8 16" id="KW-0436">Ligase</keyword>
<evidence type="ECO:0000256" key="5">
    <source>
        <dbReference type="ARBA" id="ARBA00013236"/>
    </source>
</evidence>
<name>A0A3M7Q325_BRAPC</name>
<feature type="domain" description="Nicotinate/nicotinamide phosphoribosyltransferase" evidence="17">
    <location>
        <begin position="335"/>
        <end position="437"/>
    </location>
</feature>
<comment type="function">
    <text evidence="14">Catalyzes the first step in the biosynthesis of NAD from nicotinic acid, the ATP-dependent synthesis of beta-nicotinate D-ribonucleotide from nicotinate and 5-phospho-D-ribose 1-phosphate. Helps prevent cellular oxidative stress via its role in NAD biosynthesis.</text>
</comment>
<comment type="similarity">
    <text evidence="4 16">Belongs to the NAPRTase family.</text>
</comment>
<gene>
    <name evidence="20" type="ORF">BpHYR1_047242</name>
</gene>
<evidence type="ECO:0000259" key="18">
    <source>
        <dbReference type="Pfam" id="PF17767"/>
    </source>
</evidence>
<dbReference type="NCBIfam" id="TIGR01513">
    <property type="entry name" value="NAPRTase_put"/>
    <property type="match status" value="1"/>
</dbReference>
<comment type="catalytic activity">
    <reaction evidence="15 16">
        <text>5-phospho-alpha-D-ribose 1-diphosphate + nicotinate + ATP + H2O = nicotinate beta-D-ribonucleotide + ADP + phosphate + diphosphate</text>
        <dbReference type="Rhea" id="RHEA:36163"/>
        <dbReference type="ChEBI" id="CHEBI:15377"/>
        <dbReference type="ChEBI" id="CHEBI:30616"/>
        <dbReference type="ChEBI" id="CHEBI:32544"/>
        <dbReference type="ChEBI" id="CHEBI:33019"/>
        <dbReference type="ChEBI" id="CHEBI:43474"/>
        <dbReference type="ChEBI" id="CHEBI:57502"/>
        <dbReference type="ChEBI" id="CHEBI:58017"/>
        <dbReference type="ChEBI" id="CHEBI:456216"/>
        <dbReference type="EC" id="6.3.4.21"/>
    </reaction>
</comment>
<evidence type="ECO:0000259" key="19">
    <source>
        <dbReference type="Pfam" id="PF17956"/>
    </source>
</evidence>
<reference evidence="20 21" key="1">
    <citation type="journal article" date="2018" name="Sci. Rep.">
        <title>Genomic signatures of local adaptation to the degree of environmental predictability in rotifers.</title>
        <authorList>
            <person name="Franch-Gras L."/>
            <person name="Hahn C."/>
            <person name="Garcia-Roger E.M."/>
            <person name="Carmona M.J."/>
            <person name="Serra M."/>
            <person name="Gomez A."/>
        </authorList>
    </citation>
    <scope>NUCLEOTIDE SEQUENCE [LARGE SCALE GENOMIC DNA]</scope>
    <source>
        <strain evidence="20">HYR1</strain>
    </source>
</reference>
<keyword evidence="12" id="KW-0460">Magnesium</keyword>
<dbReference type="SUPFAM" id="SSF51690">
    <property type="entry name" value="Nicotinate/Quinolinate PRTase C-terminal domain-like"/>
    <property type="match status" value="1"/>
</dbReference>
<evidence type="ECO:0000256" key="7">
    <source>
        <dbReference type="ARBA" id="ARBA00022553"/>
    </source>
</evidence>
<evidence type="ECO:0000256" key="2">
    <source>
        <dbReference type="ARBA" id="ARBA00001946"/>
    </source>
</evidence>
<dbReference type="InterPro" id="IPR041619">
    <property type="entry name" value="NAPRTase_C"/>
</dbReference>
<dbReference type="GO" id="GO:0004516">
    <property type="term" value="F:nicotinate phosphoribosyltransferase activity"/>
    <property type="evidence" value="ECO:0007669"/>
    <property type="project" value="UniProtKB-UniRule"/>
</dbReference>
<dbReference type="InterPro" id="IPR041525">
    <property type="entry name" value="N/Namide_PRibTrfase"/>
</dbReference>
<protein>
    <recommendedName>
        <fullName evidence="6 16">Nicotinate phosphoribosyltransferase</fullName>
        <ecNumber evidence="5 16">6.3.4.21</ecNumber>
    </recommendedName>
</protein>
<evidence type="ECO:0000313" key="20">
    <source>
        <dbReference type="EMBL" id="RNA05850.1"/>
    </source>
</evidence>
<accession>A0A3M7Q325</accession>
<comment type="cofactor">
    <cofactor evidence="2">
        <name>Mg(2+)</name>
        <dbReference type="ChEBI" id="CHEBI:18420"/>
    </cofactor>
</comment>
<comment type="PTM">
    <text evidence="16">Transiently phosphorylated on a His residue during the reaction cycle. Phosphorylation strongly increases the affinity for substrates and increases the rate of nicotinate D-ribonucleotide production. Dephosphorylation regenerates the low-affinity form of the enzyme, leading to product release.</text>
</comment>
<dbReference type="InterPro" id="IPR006405">
    <property type="entry name" value="Nic_PRibTrfase_pncB"/>
</dbReference>
<evidence type="ECO:0000256" key="8">
    <source>
        <dbReference type="ARBA" id="ARBA00022598"/>
    </source>
</evidence>
<organism evidence="20 21">
    <name type="scientific">Brachionus plicatilis</name>
    <name type="common">Marine rotifer</name>
    <name type="synonym">Brachionus muelleri</name>
    <dbReference type="NCBI Taxonomy" id="10195"/>
    <lineage>
        <taxon>Eukaryota</taxon>
        <taxon>Metazoa</taxon>
        <taxon>Spiralia</taxon>
        <taxon>Gnathifera</taxon>
        <taxon>Rotifera</taxon>
        <taxon>Eurotatoria</taxon>
        <taxon>Monogononta</taxon>
        <taxon>Pseudotrocha</taxon>
        <taxon>Ploima</taxon>
        <taxon>Brachionidae</taxon>
        <taxon>Brachionus</taxon>
    </lineage>
</organism>
<dbReference type="SUPFAM" id="SSF54675">
    <property type="entry name" value="Nicotinate/Quinolinate PRTase N-terminal domain-like"/>
    <property type="match status" value="1"/>
</dbReference>
<dbReference type="FunFam" id="3.20.140.10:FF:000006">
    <property type="entry name" value="Nicotinate phosphoribosyltransferase"/>
    <property type="match status" value="1"/>
</dbReference>
<evidence type="ECO:0000256" key="6">
    <source>
        <dbReference type="ARBA" id="ARBA00021569"/>
    </source>
</evidence>
<keyword evidence="9 16" id="KW-0662">Pyridine nucleotide biosynthesis</keyword>
<evidence type="ECO:0000256" key="13">
    <source>
        <dbReference type="ARBA" id="ARBA00023211"/>
    </source>
</evidence>
<evidence type="ECO:0000256" key="14">
    <source>
        <dbReference type="ARBA" id="ARBA00023426"/>
    </source>
</evidence>
<dbReference type="InterPro" id="IPR036068">
    <property type="entry name" value="Nicotinate_pribotase-like_C"/>
</dbReference>
<comment type="cofactor">
    <cofactor evidence="1">
        <name>Mn(2+)</name>
        <dbReference type="ChEBI" id="CHEBI:29035"/>
    </cofactor>
</comment>
<dbReference type="UniPathway" id="UPA00253">
    <property type="reaction ID" value="UER00457"/>
</dbReference>
<dbReference type="InterPro" id="IPR013785">
    <property type="entry name" value="Aldolase_TIM"/>
</dbReference>
<dbReference type="GO" id="GO:0046872">
    <property type="term" value="F:metal ion binding"/>
    <property type="evidence" value="ECO:0007669"/>
    <property type="project" value="UniProtKB-KW"/>
</dbReference>
<evidence type="ECO:0000259" key="17">
    <source>
        <dbReference type="Pfam" id="PF04095"/>
    </source>
</evidence>
<keyword evidence="10 16" id="KW-0808">Transferase</keyword>
<dbReference type="Gene3D" id="3.20.20.70">
    <property type="entry name" value="Aldolase class I"/>
    <property type="match status" value="1"/>
</dbReference>
<dbReference type="CDD" id="cd01570">
    <property type="entry name" value="NAPRTase_A"/>
    <property type="match status" value="1"/>
</dbReference>
<dbReference type="AlphaFoldDB" id="A0A3M7Q325"/>
<keyword evidence="20" id="KW-0328">Glycosyltransferase</keyword>
<dbReference type="Gene3D" id="3.20.140.10">
    <property type="entry name" value="nicotinate phosphoribosyltransferase"/>
    <property type="match status" value="2"/>
</dbReference>
<evidence type="ECO:0000256" key="16">
    <source>
        <dbReference type="RuleBase" id="RU365100"/>
    </source>
</evidence>
<dbReference type="GO" id="GO:0005829">
    <property type="term" value="C:cytosol"/>
    <property type="evidence" value="ECO:0007669"/>
    <property type="project" value="TreeGrafter"/>
</dbReference>
<dbReference type="EC" id="6.3.4.21" evidence="5 16"/>
<dbReference type="PANTHER" id="PTHR11098:SF1">
    <property type="entry name" value="NICOTINATE PHOSPHORIBOSYLTRANSFERASE"/>
    <property type="match status" value="1"/>
</dbReference>
<dbReference type="FunFam" id="3.20.20.70:FF:000155">
    <property type="entry name" value="Nicotinate phosphoribosyltransferase"/>
    <property type="match status" value="1"/>
</dbReference>
<evidence type="ECO:0000256" key="15">
    <source>
        <dbReference type="ARBA" id="ARBA00048668"/>
    </source>
</evidence>
<evidence type="ECO:0000256" key="12">
    <source>
        <dbReference type="ARBA" id="ARBA00022842"/>
    </source>
</evidence>
<dbReference type="Proteomes" id="UP000276133">
    <property type="component" value="Unassembled WGS sequence"/>
</dbReference>
<dbReference type="InterPro" id="IPR007229">
    <property type="entry name" value="Nic_PRibTrfase-Fam"/>
</dbReference>
<comment type="caution">
    <text evidence="20">The sequence shown here is derived from an EMBL/GenBank/DDBJ whole genome shotgun (WGS) entry which is preliminary data.</text>
</comment>
<dbReference type="OrthoDB" id="193380at2759"/>
<dbReference type="GO" id="GO:0034355">
    <property type="term" value="P:NAD+ biosynthetic process via the salvage pathway"/>
    <property type="evidence" value="ECO:0007669"/>
    <property type="project" value="TreeGrafter"/>
</dbReference>